<comment type="caution">
    <text evidence="2">The sequence shown here is derived from an EMBL/GenBank/DDBJ whole genome shotgun (WGS) entry which is preliminary data.</text>
</comment>
<feature type="compositionally biased region" description="Polar residues" evidence="1">
    <location>
        <begin position="16"/>
        <end position="25"/>
    </location>
</feature>
<gene>
    <name evidence="2" type="ORF">CDD81_5621</name>
</gene>
<dbReference type="STRING" id="1399860.A0A2C5Y873"/>
<evidence type="ECO:0000256" key="1">
    <source>
        <dbReference type="SAM" id="MobiDB-lite"/>
    </source>
</evidence>
<accession>A0A2C5Y873</accession>
<organism evidence="2 3">
    <name type="scientific">Ophiocordyceps australis</name>
    <dbReference type="NCBI Taxonomy" id="1399860"/>
    <lineage>
        <taxon>Eukaryota</taxon>
        <taxon>Fungi</taxon>
        <taxon>Dikarya</taxon>
        <taxon>Ascomycota</taxon>
        <taxon>Pezizomycotina</taxon>
        <taxon>Sordariomycetes</taxon>
        <taxon>Hypocreomycetidae</taxon>
        <taxon>Hypocreales</taxon>
        <taxon>Ophiocordycipitaceae</taxon>
        <taxon>Ophiocordyceps</taxon>
    </lineage>
</organism>
<reference evidence="2 3" key="1">
    <citation type="submission" date="2017-06" db="EMBL/GenBank/DDBJ databases">
        <title>Ant-infecting Ophiocordyceps genomes reveal a high diversity of potential behavioral manipulation genes and a possible major role for enterotoxins.</title>
        <authorList>
            <person name="De Bekker C."/>
            <person name="Evans H.C."/>
            <person name="Brachmann A."/>
            <person name="Hughes D.P."/>
        </authorList>
    </citation>
    <scope>NUCLEOTIDE SEQUENCE [LARGE SCALE GENOMIC DNA]</scope>
    <source>
        <strain evidence="2 3">Map64</strain>
    </source>
</reference>
<dbReference type="AlphaFoldDB" id="A0A2C5Y873"/>
<sequence length="440" mass="48162">MAPSSSLFLRDDALNGSRQKQASPPNSRPRKHKCQHAKVPPEKYWDSLPRTALTQLALRALRRYRPRPQPSKPPAEGCNLIPATLAAKLRDRKCAPGSPDYCRGLRAMAAGGGPDIRHLRSFPDPRKEMDGENGVVESACPGSNSSYTGTCSASTGGMTYNSHFEQNLVKHGVYPDCYVYPNGEEPPAAENLQEIIQALKKPIPCLSTSMELHKEFKRFKMANAHAADKVALSHALLRVLEGDDVDYETDGTQAGFTNLVPLSAGLAASISPDFCDGAPQEQLRARLRQQFGGHVMPAVEEGVPIVPNFFLEVKGPDGTDAVAQRQICYDMAFGARAIHTLRTVVPPLVIFDNRAHTLGCTYVAGVLKIFASHPVAPADAQSNPGYVTTLVDGFFMLGNSARFYQGITAYRNARKWAERERNEAITQANEHEFVQEYALS</sequence>
<name>A0A2C5Y873_9HYPO</name>
<evidence type="ECO:0000313" key="3">
    <source>
        <dbReference type="Proteomes" id="UP000226192"/>
    </source>
</evidence>
<dbReference type="OrthoDB" id="5336565at2759"/>
<evidence type="ECO:0000313" key="2">
    <source>
        <dbReference type="EMBL" id="PHH63640.1"/>
    </source>
</evidence>
<dbReference type="EMBL" id="NJET01000045">
    <property type="protein sequence ID" value="PHH63640.1"/>
    <property type="molecule type" value="Genomic_DNA"/>
</dbReference>
<keyword evidence="3" id="KW-1185">Reference proteome</keyword>
<protein>
    <submittedName>
        <fullName evidence="2">Uncharacterized protein</fullName>
    </submittedName>
</protein>
<dbReference type="Proteomes" id="UP000226192">
    <property type="component" value="Unassembled WGS sequence"/>
</dbReference>
<proteinExistence type="predicted"/>
<feature type="region of interest" description="Disordered" evidence="1">
    <location>
        <begin position="1"/>
        <end position="46"/>
    </location>
</feature>